<dbReference type="Pfam" id="PF03152">
    <property type="entry name" value="UFD1_N1"/>
    <property type="match status" value="1"/>
</dbReference>
<dbReference type="GO" id="GO:0043130">
    <property type="term" value="F:ubiquitin binding"/>
    <property type="evidence" value="ECO:0007669"/>
    <property type="project" value="EnsemblFungi"/>
</dbReference>
<evidence type="ECO:0000259" key="6">
    <source>
        <dbReference type="Pfam" id="PF24842"/>
    </source>
</evidence>
<dbReference type="GO" id="GO:0005634">
    <property type="term" value="C:nucleus"/>
    <property type="evidence" value="ECO:0007669"/>
    <property type="project" value="EnsemblFungi"/>
</dbReference>
<dbReference type="InterPro" id="IPR004854">
    <property type="entry name" value="Ufd1-like"/>
</dbReference>
<feature type="domain" description="Ubiquitin fusion degradation protein UFD1 N-terminal subdomain 1" evidence="5">
    <location>
        <begin position="30"/>
        <end position="128"/>
    </location>
</feature>
<dbReference type="Pfam" id="PF24842">
    <property type="entry name" value="UFD1_N2"/>
    <property type="match status" value="1"/>
</dbReference>
<protein>
    <recommendedName>
        <fullName evidence="3">Ubiquitin fusion degradation protein 1</fullName>
    </recommendedName>
</protein>
<dbReference type="InterPro" id="IPR042299">
    <property type="entry name" value="Ufd1-like_Nn"/>
</dbReference>
<keyword evidence="2" id="KW-0833">Ubl conjugation pathway</keyword>
<dbReference type="GO" id="GO:0030970">
    <property type="term" value="P:retrograde protein transport, ER to cytosol"/>
    <property type="evidence" value="ECO:0007669"/>
    <property type="project" value="EnsemblFungi"/>
</dbReference>
<accession>A0A261XWM2</accession>
<keyword evidence="8" id="KW-1185">Reference proteome</keyword>
<evidence type="ECO:0000256" key="1">
    <source>
        <dbReference type="ARBA" id="ARBA00006043"/>
    </source>
</evidence>
<dbReference type="GO" id="GO:1900182">
    <property type="term" value="P:positive regulation of protein localization to nucleus"/>
    <property type="evidence" value="ECO:0007669"/>
    <property type="project" value="EnsemblFungi"/>
</dbReference>
<dbReference type="InterPro" id="IPR055418">
    <property type="entry name" value="UFD1_N2"/>
</dbReference>
<dbReference type="GO" id="GO:0000837">
    <property type="term" value="C:Doa10p ubiquitin ligase complex"/>
    <property type="evidence" value="ECO:0007669"/>
    <property type="project" value="EnsemblFungi"/>
</dbReference>
<evidence type="ECO:0000256" key="2">
    <source>
        <dbReference type="ARBA" id="ARBA00022786"/>
    </source>
</evidence>
<dbReference type="GO" id="GO:1990116">
    <property type="term" value="P:ribosome-associated ubiquitin-dependent protein catabolic process"/>
    <property type="evidence" value="ECO:0007669"/>
    <property type="project" value="EnsemblFungi"/>
</dbReference>
<dbReference type="Proteomes" id="UP000242875">
    <property type="component" value="Unassembled WGS sequence"/>
</dbReference>
<comment type="caution">
    <text evidence="7">The sequence shown here is derived from an EMBL/GenBank/DDBJ whole genome shotgun (WGS) entry which is preliminary data.</text>
</comment>
<dbReference type="GO" id="GO:0034098">
    <property type="term" value="C:VCP-NPL4-UFD1 AAA ATPase complex"/>
    <property type="evidence" value="ECO:0007669"/>
    <property type="project" value="EnsemblFungi"/>
</dbReference>
<dbReference type="GO" id="GO:0032933">
    <property type="term" value="P:SREBP signaling pathway"/>
    <property type="evidence" value="ECO:0007669"/>
    <property type="project" value="EnsemblFungi"/>
</dbReference>
<reference evidence="7 8" key="1">
    <citation type="journal article" date="2017" name="Mycologia">
        <title>Bifiguratus adelaidae, gen. et sp. nov., a new member of Mucoromycotina in endophytic and soil-dwelling habitats.</title>
        <authorList>
            <person name="Torres-Cruz T.J."/>
            <person name="Billingsley Tobias T.L."/>
            <person name="Almatruk M."/>
            <person name="Hesse C."/>
            <person name="Kuske C.R."/>
            <person name="Desiro A."/>
            <person name="Benucci G.M."/>
            <person name="Bonito G."/>
            <person name="Stajich J.E."/>
            <person name="Dunlap C."/>
            <person name="Arnold A.E."/>
            <person name="Porras-Alfaro A."/>
        </authorList>
    </citation>
    <scope>NUCLEOTIDE SEQUENCE [LARGE SCALE GENOMIC DNA]</scope>
    <source>
        <strain evidence="7 8">AZ0501</strain>
    </source>
</reference>
<proteinExistence type="inferred from homology"/>
<dbReference type="AlphaFoldDB" id="A0A261XWM2"/>
<gene>
    <name evidence="7" type="ORF">BZG36_03340</name>
</gene>
<evidence type="ECO:0000256" key="3">
    <source>
        <dbReference type="ARBA" id="ARBA00074895"/>
    </source>
</evidence>
<dbReference type="GO" id="GO:1990112">
    <property type="term" value="C:RQC complex"/>
    <property type="evidence" value="ECO:0007669"/>
    <property type="project" value="EnsemblFungi"/>
</dbReference>
<dbReference type="GO" id="GO:0032183">
    <property type="term" value="F:SUMO binding"/>
    <property type="evidence" value="ECO:0007669"/>
    <property type="project" value="EnsemblFungi"/>
</dbReference>
<evidence type="ECO:0000313" key="7">
    <source>
        <dbReference type="EMBL" id="OZJ02750.1"/>
    </source>
</evidence>
<dbReference type="PANTHER" id="PTHR12555">
    <property type="entry name" value="UBIQUITIN FUSION DEGRADATON PROTEIN 1"/>
    <property type="match status" value="1"/>
</dbReference>
<name>A0A261XWM2_9FUNG</name>
<comment type="similarity">
    <text evidence="1">Belongs to the UFD1 family.</text>
</comment>
<dbReference type="GO" id="GO:0006274">
    <property type="term" value="P:DNA replication termination"/>
    <property type="evidence" value="ECO:0007669"/>
    <property type="project" value="EnsemblFungi"/>
</dbReference>
<dbReference type="GO" id="GO:0070651">
    <property type="term" value="P:nonfunctional rRNA decay"/>
    <property type="evidence" value="ECO:0007669"/>
    <property type="project" value="EnsemblFungi"/>
</dbReference>
<dbReference type="Gene3D" id="2.40.40.50">
    <property type="entry name" value="Ubiquitin fusion degradation protein UFD1, N-terminal domain"/>
    <property type="match status" value="1"/>
</dbReference>
<dbReference type="GO" id="GO:0071629">
    <property type="term" value="P:cytoplasm protein quality control by the ubiquitin-proteasome system"/>
    <property type="evidence" value="ECO:0007669"/>
    <property type="project" value="EnsemblFungi"/>
</dbReference>
<dbReference type="InterPro" id="IPR055417">
    <property type="entry name" value="UFD1_N1"/>
</dbReference>
<feature type="region of interest" description="Disordered" evidence="4">
    <location>
        <begin position="295"/>
        <end position="341"/>
    </location>
</feature>
<dbReference type="PANTHER" id="PTHR12555:SF13">
    <property type="entry name" value="UBIQUITIN RECOGNITION FACTOR IN ER-ASSOCIATED DEGRADATION PROTEIN 1"/>
    <property type="match status" value="1"/>
</dbReference>
<evidence type="ECO:0000313" key="8">
    <source>
        <dbReference type="Proteomes" id="UP000242875"/>
    </source>
</evidence>
<sequence length="341" mass="37604">MDNDEDAFDQLRYGMGGRGFGSFLNPNRGFTEEYKAYPVAMMQGNERENVNFGGKVIMPPSALAKLAQLNIQYPMLFELTNTDNDRHSHAGVLEFIAEEGRIYLPQWMMQTLLLEPGNYVQLKNTSLPLGSYVRIQPQSVNFLDISDPRAVLENALRNFSTLTKDDIIQINYNSKIFEIKVLKVRPDGGRSGGVSIVETDLEVDFAPPVGYVEPPRPAPTSASTANKMVIDTPPPETDEFFKGTGQRLSNKPQRAQKGKNKENAAPPSTTHQIPPALHLPFGQLFFGFPTKPYKSHKCDTTEDAQQTTGAFSGHGQSLRRKPGSATSSGTASPDSKGHSIR</sequence>
<evidence type="ECO:0000259" key="5">
    <source>
        <dbReference type="Pfam" id="PF03152"/>
    </source>
</evidence>
<evidence type="ECO:0000256" key="4">
    <source>
        <dbReference type="SAM" id="MobiDB-lite"/>
    </source>
</evidence>
<dbReference type="GO" id="GO:0031593">
    <property type="term" value="F:polyubiquitin modification-dependent protein binding"/>
    <property type="evidence" value="ECO:0007669"/>
    <property type="project" value="EnsemblFungi"/>
</dbReference>
<dbReference type="OrthoDB" id="422728at2759"/>
<feature type="domain" description="Ubiquitin fusion degradation protein UFD1 N-terminal subdomain 2" evidence="6">
    <location>
        <begin position="130"/>
        <end position="208"/>
    </location>
</feature>
<dbReference type="GO" id="GO:0030894">
    <property type="term" value="C:replisome"/>
    <property type="evidence" value="ECO:0007669"/>
    <property type="project" value="EnsemblFungi"/>
</dbReference>
<dbReference type="FunFam" id="2.40.40.50:FF:000001">
    <property type="entry name" value="Ubiquitin fusion degradation protein 1 homolog"/>
    <property type="match status" value="1"/>
</dbReference>
<dbReference type="GO" id="GO:0072665">
    <property type="term" value="P:protein localization to vacuole"/>
    <property type="evidence" value="ECO:0007669"/>
    <property type="project" value="EnsemblFungi"/>
</dbReference>
<feature type="compositionally biased region" description="Polar residues" evidence="4">
    <location>
        <begin position="324"/>
        <end position="333"/>
    </location>
</feature>
<dbReference type="Gene3D" id="3.10.330.10">
    <property type="match status" value="1"/>
</dbReference>
<organism evidence="7 8">
    <name type="scientific">Bifiguratus adelaidae</name>
    <dbReference type="NCBI Taxonomy" id="1938954"/>
    <lineage>
        <taxon>Eukaryota</taxon>
        <taxon>Fungi</taxon>
        <taxon>Fungi incertae sedis</taxon>
        <taxon>Mucoromycota</taxon>
        <taxon>Mucoromycotina</taxon>
        <taxon>Endogonomycetes</taxon>
        <taxon>Endogonales</taxon>
        <taxon>Endogonales incertae sedis</taxon>
        <taxon>Bifiguratus</taxon>
    </lineage>
</organism>
<dbReference type="GO" id="GO:0072671">
    <property type="term" value="P:mitochondria-associated ubiquitin-dependent protein catabolic process"/>
    <property type="evidence" value="ECO:0007669"/>
    <property type="project" value="EnsemblFungi"/>
</dbReference>
<feature type="region of interest" description="Disordered" evidence="4">
    <location>
        <begin position="208"/>
        <end position="275"/>
    </location>
</feature>
<dbReference type="GO" id="GO:0000839">
    <property type="term" value="C:Hrd1p ubiquitin ligase ERAD-L complex"/>
    <property type="evidence" value="ECO:0007669"/>
    <property type="project" value="EnsemblFungi"/>
</dbReference>
<dbReference type="EMBL" id="MVBO01000127">
    <property type="protein sequence ID" value="OZJ02750.1"/>
    <property type="molecule type" value="Genomic_DNA"/>
</dbReference>